<keyword evidence="2" id="KW-1185">Reference proteome</keyword>
<sequence>MFMFINETDALLERILGYSKDPQSSILVHKIGDHIKDTCQVIINTPISTTLDLNSPKREQVLALLNLPTSVSDAKDQIDGDCIQEIQYENNFTILKVSDHGSRSITCAKGIKLLTKFIGDTISPIEMIQLCDNMIDLFPQFFAINNYNLYNSRSVVFLLLQESFYQVQTRACAIIRNQQNFCCDNNKVSINYEHGITSKMNQCLKKLITPFENLNHLYFEGQAGKRNKKYMKLFGSLQEESIYLGIIEGVESKRSDLFKTDIDEFTDNNADFQVFNIFKKTFESLQIENIQDQLEELVRLEAIGFFSKKVTTNGIYYSSTMGSMKIKSLQHKHRIPSIIMHILITKTFEENPSILKPGSTVNPL</sequence>
<comment type="caution">
    <text evidence="1">The sequence shown here is derived from an EMBL/GenBank/DDBJ whole genome shotgun (WGS) entry which is preliminary data.</text>
</comment>
<reference evidence="1 2" key="1">
    <citation type="journal article" date="2012" name="Eukaryot. Cell">
        <title>Draft genome sequence of Wickerhamomyces ciferrii NRRL Y-1031 F-60-10.</title>
        <authorList>
            <person name="Schneider J."/>
            <person name="Andrea H."/>
            <person name="Blom J."/>
            <person name="Jaenicke S."/>
            <person name="Ruckert C."/>
            <person name="Schorsch C."/>
            <person name="Szczepanowski R."/>
            <person name="Farwick M."/>
            <person name="Goesmann A."/>
            <person name="Puhler A."/>
            <person name="Schaffer S."/>
            <person name="Tauch A."/>
            <person name="Kohler T."/>
            <person name="Brinkrolf K."/>
        </authorList>
    </citation>
    <scope>NUCLEOTIDE SEQUENCE [LARGE SCALE GENOMIC DNA]</scope>
    <source>
        <strain evidence="2">ATCC 14091 / BCRC 22168 / CBS 111 / JCM 3599 / NBRC 0793 / NRRL Y-1031 F-60-10</strain>
    </source>
</reference>
<evidence type="ECO:0000313" key="2">
    <source>
        <dbReference type="Proteomes" id="UP000009328"/>
    </source>
</evidence>
<dbReference type="InParanoid" id="K0KUX8"/>
<dbReference type="AlphaFoldDB" id="K0KUX8"/>
<dbReference type="Proteomes" id="UP000009328">
    <property type="component" value="Unassembled WGS sequence"/>
</dbReference>
<evidence type="ECO:0000313" key="1">
    <source>
        <dbReference type="EMBL" id="CCH45234.1"/>
    </source>
</evidence>
<accession>K0KUX8</accession>
<proteinExistence type="predicted"/>
<name>K0KUX8_WICCF</name>
<protein>
    <submittedName>
        <fullName evidence="1">Uncharacterized protein</fullName>
    </submittedName>
</protein>
<dbReference type="EMBL" id="CAIF01000185">
    <property type="protein sequence ID" value="CCH45234.1"/>
    <property type="molecule type" value="Genomic_DNA"/>
</dbReference>
<organism evidence="1 2">
    <name type="scientific">Wickerhamomyces ciferrii (strain ATCC 14091 / BCRC 22168 / CBS 111 / JCM 3599 / NBRC 0793 / NRRL Y-1031 F-60-10)</name>
    <name type="common">Yeast</name>
    <name type="synonym">Pichia ciferrii</name>
    <dbReference type="NCBI Taxonomy" id="1206466"/>
    <lineage>
        <taxon>Eukaryota</taxon>
        <taxon>Fungi</taxon>
        <taxon>Dikarya</taxon>
        <taxon>Ascomycota</taxon>
        <taxon>Saccharomycotina</taxon>
        <taxon>Saccharomycetes</taxon>
        <taxon>Phaffomycetales</taxon>
        <taxon>Wickerhamomycetaceae</taxon>
        <taxon>Wickerhamomyces</taxon>
    </lineage>
</organism>
<dbReference type="HOGENOM" id="CLU_761199_0_0_1"/>
<gene>
    <name evidence="1" type="ORF">BN7_4815</name>
</gene>